<dbReference type="HAMAP" id="MF_00802">
    <property type="entry name" value="GlnE"/>
    <property type="match status" value="1"/>
</dbReference>
<feature type="region of interest" description="Adenylyl transferase" evidence="7">
    <location>
        <begin position="514"/>
        <end position="1019"/>
    </location>
</feature>
<dbReference type="AlphaFoldDB" id="A0A5Q3QCV4"/>
<comment type="function">
    <text evidence="7">Involved in the regulation of glutamine synthetase GlnA, a key enzyme in the process to assimilate ammonia. When cellular nitrogen levels are high, the C-terminal adenylyl transferase (AT) inactivates GlnA by covalent transfer of an adenylyl group from ATP to specific tyrosine residue of GlnA, thus reducing its activity. Conversely, when nitrogen levels are low, the N-terminal adenylyl removase (AR) activates GlnA by removing the adenylyl group by phosphorolysis, increasing its activity. The regulatory region of GlnE binds the signal transduction protein PII (GlnB) which indicates the nitrogen status of the cell.</text>
</comment>
<evidence type="ECO:0000256" key="1">
    <source>
        <dbReference type="ARBA" id="ARBA00022679"/>
    </source>
</evidence>
<organism evidence="10 11">
    <name type="scientific">Allosaccharopolyspora coralli</name>
    <dbReference type="NCBI Taxonomy" id="2665642"/>
    <lineage>
        <taxon>Bacteria</taxon>
        <taxon>Bacillati</taxon>
        <taxon>Actinomycetota</taxon>
        <taxon>Actinomycetes</taxon>
        <taxon>Pseudonocardiales</taxon>
        <taxon>Pseudonocardiaceae</taxon>
        <taxon>Allosaccharopolyspora</taxon>
    </lineage>
</organism>
<dbReference type="Gene3D" id="1.20.120.330">
    <property type="entry name" value="Nucleotidyltransferases domain 2"/>
    <property type="match status" value="2"/>
</dbReference>
<dbReference type="KEGG" id="sace:GIY23_07440"/>
<comment type="cofactor">
    <cofactor evidence="7">
        <name>Mg(2+)</name>
        <dbReference type="ChEBI" id="CHEBI:18420"/>
    </cofactor>
</comment>
<evidence type="ECO:0000256" key="5">
    <source>
        <dbReference type="ARBA" id="ARBA00022842"/>
    </source>
</evidence>
<dbReference type="Pfam" id="PF08335">
    <property type="entry name" value="GlnD_UR_UTase"/>
    <property type="match status" value="2"/>
</dbReference>
<dbReference type="NCBIfam" id="NF010707">
    <property type="entry name" value="PRK14109.1"/>
    <property type="match status" value="1"/>
</dbReference>
<dbReference type="Gene3D" id="3.30.460.10">
    <property type="entry name" value="Beta Polymerase, domain 2"/>
    <property type="match status" value="2"/>
</dbReference>
<protein>
    <recommendedName>
        <fullName evidence="7">Bifunctional glutamine synthetase adenylyltransferase/adenylyl-removing enzyme</fullName>
    </recommendedName>
    <alternativeName>
        <fullName evidence="7">ATP:glutamine synthetase adenylyltransferase</fullName>
    </alternativeName>
    <alternativeName>
        <fullName evidence="7">ATase</fullName>
    </alternativeName>
    <domain>
        <recommendedName>
            <fullName evidence="7">Glutamine synthetase adenylyl-L-tyrosine phosphorylase</fullName>
            <ecNumber evidence="7">2.7.7.89</ecNumber>
        </recommendedName>
        <alternativeName>
            <fullName evidence="7">Adenylyl removase</fullName>
            <shortName evidence="7">AR</shortName>
            <shortName evidence="7">AT-N</shortName>
        </alternativeName>
    </domain>
    <domain>
        <recommendedName>
            <fullName evidence="7">Glutamine synthetase adenylyl transferase</fullName>
            <ecNumber evidence="7">2.7.7.42</ecNumber>
        </recommendedName>
        <alternativeName>
            <fullName evidence="7">Adenylyl transferase</fullName>
            <shortName evidence="7">AT</shortName>
            <shortName evidence="7">AT-C</shortName>
        </alternativeName>
    </domain>
</protein>
<sequence length="1019" mass="110304">MAHSSARSGSTPSPARYGFSDAERARSQLIAAGWWSESGPVPAFAEVVAALSRAADPDLALLAVDRFRESVGEWDAVSAELASDPGLRGRLLAVWGVSSAFADHLVAHPEDWQRLRSSRARGPSSVEEYTAALLSAVGAEGGTGEPGTSDGPVAALHGTEATSALRAEYRGLVLEIAGADLGAVVESSLDAPSYERVAAALSDVAVAALRAALAVAVREVGQEMAAARWSVIAMGKCGGRELNYVSDVDVVFVADSEADVAPATRLASTVMQVAGKAFFEVDAALRPEGKSGALVRTLDGHLAYYRRWARTWEFQALLKARAVAGDPELGQRYEDAVQPLVWTAAERKDFVPDVRSMRRRVEDHVPAELAERELKLGRGGLRDVEFAVQLLQMVHGRSEESVRSQSTLDALLSLGDNGYVGRNDAADLVESYRFLRAVEHRLQLRKLLRTHLFPAEGDNETLHSLARSLGLRSRGKQSAGDVLLAEFRRHGNRVRRLHEKLFYRPLLEAVSKVPTAAMRLTTGAAADRLSALGYTSPEGALRHIEALTSGMSRRAAIQGALLPVLLDLFAETPDPDGGLLAYRKVSEALAETPWYLRLLRDEGVVVERLATLLGTSKLVPEMLVRAPEVLRLLADSPALAERDPDEVATSLRSAVSRHPDPERAVATARSLRRYEMLRVGCGDLLGLIEPHRVFRALSTVWVAVLEAALEASARDVAKRPEWMNDAGVPARIAVIGMGRLGGAELGYGSDADVLFVCEPADGVEESTAVRFATAVVEQVRRLLGAPSQDPPLEVDIGLRPEGKQGALVRTLESCVSYYERWADVWEAQALLRARPVAGDGELGRRFCAAIDRFRYPADGLDEAKVREIRRIKARVDSERLPRGADPATHTKLGRGGLADVEWTLQLLQLQHAHAHESLRVTSTVEGLRAASEVGVLDADDTDELVEAWTLAMRSRNAVMLVRGKAGDQLPKQARELAAVAAALGYPAGVDTGEVMDDYLRVTRRARTVVERVFYGEATD</sequence>
<dbReference type="InterPro" id="IPR005190">
    <property type="entry name" value="GlnE_rpt_dom"/>
</dbReference>
<feature type="region of interest" description="Adenylyl removase" evidence="7">
    <location>
        <begin position="1"/>
        <end position="506"/>
    </location>
</feature>
<keyword evidence="4 7" id="KW-0067">ATP-binding</keyword>
<keyword evidence="6 7" id="KW-0511">Multifunctional enzyme</keyword>
<dbReference type="SUPFAM" id="SSF81301">
    <property type="entry name" value="Nucleotidyltransferase"/>
    <property type="match status" value="2"/>
</dbReference>
<dbReference type="GO" id="GO:0005524">
    <property type="term" value="F:ATP binding"/>
    <property type="evidence" value="ECO:0007669"/>
    <property type="project" value="UniProtKB-UniRule"/>
</dbReference>
<gene>
    <name evidence="7" type="primary">glnE</name>
    <name evidence="10" type="ORF">GIY23_07440</name>
</gene>
<keyword evidence="5 7" id="KW-0460">Magnesium</keyword>
<dbReference type="GO" id="GO:0000287">
    <property type="term" value="F:magnesium ion binding"/>
    <property type="evidence" value="ECO:0007669"/>
    <property type="project" value="UniProtKB-UniRule"/>
</dbReference>
<evidence type="ECO:0000313" key="11">
    <source>
        <dbReference type="Proteomes" id="UP000371041"/>
    </source>
</evidence>
<dbReference type="Pfam" id="PF03710">
    <property type="entry name" value="GlnE"/>
    <property type="match status" value="2"/>
</dbReference>
<reference evidence="11" key="1">
    <citation type="submission" date="2019-11" db="EMBL/GenBank/DDBJ databases">
        <title>The complete genome sequence of Saccharopolyspora sp. E2A.</title>
        <authorList>
            <person name="Zhang G."/>
        </authorList>
    </citation>
    <scope>NUCLEOTIDE SEQUENCE [LARGE SCALE GENOMIC DNA]</scope>
    <source>
        <strain evidence="11">E2A</strain>
    </source>
</reference>
<keyword evidence="2 7" id="KW-0548">Nucleotidyltransferase</keyword>
<dbReference type="InterPro" id="IPR043519">
    <property type="entry name" value="NT_sf"/>
</dbReference>
<evidence type="ECO:0000256" key="4">
    <source>
        <dbReference type="ARBA" id="ARBA00022840"/>
    </source>
</evidence>
<feature type="domain" description="PII-uridylyltransferase/Glutamine-synthetase adenylyltransferase" evidence="9">
    <location>
        <begin position="887"/>
        <end position="1012"/>
    </location>
</feature>
<evidence type="ECO:0000313" key="10">
    <source>
        <dbReference type="EMBL" id="QGK69379.1"/>
    </source>
</evidence>
<comment type="catalytic activity">
    <reaction evidence="7">
        <text>[glutamine synthetase]-L-tyrosine + ATP = [glutamine synthetase]-O(4)-(5'-adenylyl)-L-tyrosine + diphosphate</text>
        <dbReference type="Rhea" id="RHEA:18589"/>
        <dbReference type="Rhea" id="RHEA-COMP:10660"/>
        <dbReference type="Rhea" id="RHEA-COMP:10661"/>
        <dbReference type="ChEBI" id="CHEBI:30616"/>
        <dbReference type="ChEBI" id="CHEBI:33019"/>
        <dbReference type="ChEBI" id="CHEBI:46858"/>
        <dbReference type="ChEBI" id="CHEBI:83624"/>
        <dbReference type="EC" id="2.7.7.42"/>
    </reaction>
</comment>
<feature type="domain" description="Glutamate-ammonia ligase adenylyltransferase repeated" evidence="8">
    <location>
        <begin position="90"/>
        <end position="334"/>
    </location>
</feature>
<dbReference type="EC" id="2.7.7.42" evidence="7"/>
<dbReference type="EC" id="2.7.7.89" evidence="7"/>
<evidence type="ECO:0000256" key="6">
    <source>
        <dbReference type="ARBA" id="ARBA00023268"/>
    </source>
</evidence>
<dbReference type="GO" id="GO:0008882">
    <property type="term" value="F:[glutamate-ammonia-ligase] adenylyltransferase activity"/>
    <property type="evidence" value="ECO:0007669"/>
    <property type="project" value="UniProtKB-UniRule"/>
</dbReference>
<evidence type="ECO:0000256" key="3">
    <source>
        <dbReference type="ARBA" id="ARBA00022741"/>
    </source>
</evidence>
<evidence type="ECO:0000259" key="9">
    <source>
        <dbReference type="Pfam" id="PF08335"/>
    </source>
</evidence>
<comment type="similarity">
    <text evidence="7">Belongs to the GlnE family.</text>
</comment>
<feature type="domain" description="PII-uridylyltransferase/Glutamine-synthetase adenylyltransferase" evidence="9">
    <location>
        <begin position="357"/>
        <end position="502"/>
    </location>
</feature>
<dbReference type="InterPro" id="IPR013546">
    <property type="entry name" value="PII_UdlTrfase/GS_AdlTrfase"/>
</dbReference>
<dbReference type="CDD" id="cd05401">
    <property type="entry name" value="NT_GlnE_GlnD_like"/>
    <property type="match status" value="2"/>
</dbReference>
<name>A0A5Q3QCV4_9PSEU</name>
<feature type="domain" description="Glutamate-ammonia ligase adenylyltransferase repeated" evidence="8">
    <location>
        <begin position="607"/>
        <end position="846"/>
    </location>
</feature>
<evidence type="ECO:0000259" key="8">
    <source>
        <dbReference type="Pfam" id="PF03710"/>
    </source>
</evidence>
<keyword evidence="11" id="KW-1185">Reference proteome</keyword>
<keyword evidence="1 7" id="KW-0808">Transferase</keyword>
<accession>A0A5Q3QCV4</accession>
<dbReference type="PANTHER" id="PTHR30621:SF0">
    <property type="entry name" value="BIFUNCTIONAL GLUTAMINE SYNTHETASE ADENYLYLTRANSFERASE_ADENYLYL-REMOVING ENZYME"/>
    <property type="match status" value="1"/>
</dbReference>
<dbReference type="GO" id="GO:0047388">
    <property type="term" value="F:[glutamine synthetase]-adenylyl-L-tyrosine phosphorylase activity"/>
    <property type="evidence" value="ECO:0007669"/>
    <property type="project" value="UniProtKB-EC"/>
</dbReference>
<dbReference type="GO" id="GO:0005829">
    <property type="term" value="C:cytosol"/>
    <property type="evidence" value="ECO:0007669"/>
    <property type="project" value="TreeGrafter"/>
</dbReference>
<dbReference type="Proteomes" id="UP000371041">
    <property type="component" value="Chromosome"/>
</dbReference>
<evidence type="ECO:0000256" key="7">
    <source>
        <dbReference type="HAMAP-Rule" id="MF_00802"/>
    </source>
</evidence>
<dbReference type="SUPFAM" id="SSF81593">
    <property type="entry name" value="Nucleotidyltransferase substrate binding subunit/domain"/>
    <property type="match status" value="2"/>
</dbReference>
<keyword evidence="3 7" id="KW-0547">Nucleotide-binding</keyword>
<dbReference type="GO" id="GO:0000820">
    <property type="term" value="P:regulation of glutamine family amino acid metabolic process"/>
    <property type="evidence" value="ECO:0007669"/>
    <property type="project" value="UniProtKB-UniRule"/>
</dbReference>
<dbReference type="EMBL" id="CP045929">
    <property type="protein sequence ID" value="QGK69379.1"/>
    <property type="molecule type" value="Genomic_DNA"/>
</dbReference>
<evidence type="ECO:0000256" key="2">
    <source>
        <dbReference type="ARBA" id="ARBA00022695"/>
    </source>
</evidence>
<proteinExistence type="inferred from homology"/>
<dbReference type="PANTHER" id="PTHR30621">
    <property type="entry name" value="GLUTAMINE SYNTHETASE ADENYLYLTRANSFERASE"/>
    <property type="match status" value="1"/>
</dbReference>
<dbReference type="InterPro" id="IPR023057">
    <property type="entry name" value="GlnE"/>
</dbReference>
<dbReference type="RefSeq" id="WP_154075975.1">
    <property type="nucleotide sequence ID" value="NZ_CP045929.1"/>
</dbReference>
<comment type="catalytic activity">
    <reaction evidence="7">
        <text>[glutamine synthetase]-O(4)-(5'-adenylyl)-L-tyrosine + phosphate = [glutamine synthetase]-L-tyrosine + ADP</text>
        <dbReference type="Rhea" id="RHEA:43716"/>
        <dbReference type="Rhea" id="RHEA-COMP:10660"/>
        <dbReference type="Rhea" id="RHEA-COMP:10661"/>
        <dbReference type="ChEBI" id="CHEBI:43474"/>
        <dbReference type="ChEBI" id="CHEBI:46858"/>
        <dbReference type="ChEBI" id="CHEBI:83624"/>
        <dbReference type="ChEBI" id="CHEBI:456216"/>
        <dbReference type="EC" id="2.7.7.89"/>
    </reaction>
</comment>